<dbReference type="Pfam" id="PF07690">
    <property type="entry name" value="MFS_1"/>
    <property type="match status" value="1"/>
</dbReference>
<feature type="transmembrane region" description="Helical" evidence="6">
    <location>
        <begin position="174"/>
        <end position="197"/>
    </location>
</feature>
<dbReference type="PANTHER" id="PTHR23502:SF182">
    <property type="entry name" value="POLYAMINE TRANSPORTER, PUTATIVE-RELATED"/>
    <property type="match status" value="1"/>
</dbReference>
<evidence type="ECO:0000256" key="4">
    <source>
        <dbReference type="ARBA" id="ARBA00023136"/>
    </source>
</evidence>
<accession>A0A9W4GBN3</accession>
<reference evidence="8" key="1">
    <citation type="submission" date="2020-10" db="EMBL/GenBank/DDBJ databases">
        <authorList>
            <person name="Muller C M."/>
        </authorList>
    </citation>
    <scope>NUCLEOTIDE SEQUENCE</scope>
    <source>
        <strain evidence="8">THUN-12</strain>
    </source>
</reference>
<keyword evidence="2 6" id="KW-0812">Transmembrane</keyword>
<feature type="transmembrane region" description="Helical" evidence="6">
    <location>
        <begin position="260"/>
        <end position="282"/>
    </location>
</feature>
<dbReference type="GO" id="GO:0015606">
    <property type="term" value="F:spermidine transmembrane transporter activity"/>
    <property type="evidence" value="ECO:0007669"/>
    <property type="project" value="TreeGrafter"/>
</dbReference>
<gene>
    <name evidence="8" type="ORF">BGTH12_LOCUS1062</name>
</gene>
<feature type="transmembrane region" description="Helical" evidence="6">
    <location>
        <begin position="540"/>
        <end position="563"/>
    </location>
</feature>
<feature type="transmembrane region" description="Helical" evidence="6">
    <location>
        <begin position="323"/>
        <end position="344"/>
    </location>
</feature>
<evidence type="ECO:0000256" key="6">
    <source>
        <dbReference type="SAM" id="Phobius"/>
    </source>
</evidence>
<keyword evidence="3 6" id="KW-1133">Transmembrane helix</keyword>
<feature type="region of interest" description="Disordered" evidence="5">
    <location>
        <begin position="1"/>
        <end position="29"/>
    </location>
</feature>
<evidence type="ECO:0000256" key="1">
    <source>
        <dbReference type="ARBA" id="ARBA00004141"/>
    </source>
</evidence>
<feature type="transmembrane region" description="Helical" evidence="6">
    <location>
        <begin position="569"/>
        <end position="590"/>
    </location>
</feature>
<dbReference type="PROSITE" id="PS50850">
    <property type="entry name" value="MFS"/>
    <property type="match status" value="1"/>
</dbReference>
<feature type="domain" description="Major facilitator superfamily (MFS) profile" evidence="7">
    <location>
        <begin position="169"/>
        <end position="593"/>
    </location>
</feature>
<dbReference type="PANTHER" id="PTHR23502">
    <property type="entry name" value="MAJOR FACILITATOR SUPERFAMILY"/>
    <property type="match status" value="1"/>
</dbReference>
<feature type="transmembrane region" description="Helical" evidence="6">
    <location>
        <begin position="474"/>
        <end position="494"/>
    </location>
</feature>
<keyword evidence="4 6" id="KW-0472">Membrane</keyword>
<comment type="caution">
    <text evidence="8">The sequence shown here is derived from an EMBL/GenBank/DDBJ whole genome shotgun (WGS) entry which is preliminary data.</text>
</comment>
<dbReference type="GO" id="GO:0005886">
    <property type="term" value="C:plasma membrane"/>
    <property type="evidence" value="ECO:0007669"/>
    <property type="project" value="TreeGrafter"/>
</dbReference>
<dbReference type="AlphaFoldDB" id="A0A9W4GBN3"/>
<dbReference type="InterPro" id="IPR011701">
    <property type="entry name" value="MFS"/>
</dbReference>
<feature type="transmembrane region" description="Helical" evidence="6">
    <location>
        <begin position="234"/>
        <end position="254"/>
    </location>
</feature>
<feature type="compositionally biased region" description="Polar residues" evidence="5">
    <location>
        <begin position="11"/>
        <end position="20"/>
    </location>
</feature>
<evidence type="ECO:0000256" key="2">
    <source>
        <dbReference type="ARBA" id="ARBA00022692"/>
    </source>
</evidence>
<feature type="transmembrane region" description="Helical" evidence="6">
    <location>
        <begin position="395"/>
        <end position="420"/>
    </location>
</feature>
<organism evidence="8 9">
    <name type="scientific">Blumeria graminis f. sp. triticale</name>
    <dbReference type="NCBI Taxonomy" id="1689686"/>
    <lineage>
        <taxon>Eukaryota</taxon>
        <taxon>Fungi</taxon>
        <taxon>Dikarya</taxon>
        <taxon>Ascomycota</taxon>
        <taxon>Pezizomycotina</taxon>
        <taxon>Leotiomycetes</taxon>
        <taxon>Erysiphales</taxon>
        <taxon>Erysiphaceae</taxon>
        <taxon>Blumeria</taxon>
    </lineage>
</organism>
<dbReference type="EMBL" id="CAJHIT010000002">
    <property type="protein sequence ID" value="CAD6499704.1"/>
    <property type="molecule type" value="Genomic_DNA"/>
</dbReference>
<evidence type="ECO:0000256" key="3">
    <source>
        <dbReference type="ARBA" id="ARBA00022989"/>
    </source>
</evidence>
<feature type="transmembrane region" description="Helical" evidence="6">
    <location>
        <begin position="432"/>
        <end position="453"/>
    </location>
</feature>
<dbReference type="CDD" id="cd17323">
    <property type="entry name" value="MFS_Tpo1_MDR_like"/>
    <property type="match status" value="1"/>
</dbReference>
<feature type="transmembrane region" description="Helical" evidence="6">
    <location>
        <begin position="203"/>
        <end position="222"/>
    </location>
</feature>
<dbReference type="InterPro" id="IPR020846">
    <property type="entry name" value="MFS_dom"/>
</dbReference>
<dbReference type="Proteomes" id="UP000683417">
    <property type="component" value="Unassembled WGS sequence"/>
</dbReference>
<evidence type="ECO:0000256" key="5">
    <source>
        <dbReference type="SAM" id="MobiDB-lite"/>
    </source>
</evidence>
<feature type="transmembrane region" description="Helical" evidence="6">
    <location>
        <begin position="500"/>
        <end position="528"/>
    </location>
</feature>
<dbReference type="GO" id="GO:0000297">
    <property type="term" value="F:spermine transmembrane transporter activity"/>
    <property type="evidence" value="ECO:0007669"/>
    <property type="project" value="TreeGrafter"/>
</dbReference>
<sequence length="606" mass="68028">MPHRDNLMTGAYNSSSSTSRTRMDNSSRSKNFEIMHDDLGTWLEKYQAVDKNEGEQYHLPQRQYSIMTMGNHTKPPPPPTVLSSYADTDSIDCAEYTNESMMSDAGVSTTRSPSRASSYKYIDDNDGSSCIIHGLTYTPSRLSSINNDWDSPSNLENPHNWPLWKKIFHTALPALYGFVLTIGTSAYVPAIPFIMFHFKVSRIIAILPLALYTFGFTTGPLIYAPLSELYGRRIVYWISMPLFLIFTAICGATNSVHVLMIMRFLASFTGSGALAVGAGTILDIWDREAQSKAAISYIMAPFLGPCLGPLIGAYVITENNFDWRWSMWIVMLIGSPVAIMSIFMQETSKSQIMYKKASGTVEGKIPHKRGDTRLFIRKLRQALSRPFHMMFFEPLVALLSIYTGFAFAMLFSFFASYNFVFLVVYHFNQKQIGFTFLGILVGFIFAVASFSLFDNTLYRRECARVRGIPAPEHRLYTAMLGSIMLPIGLFWFAWTPRVTVHWIVPVLAGVPFGWGTLGIFISSTAYLVEVYQVTNSASAIAANGILRYTLGAAFPLFTIQLYTSLGIHWAGSIFAFLSLFLTPVPWIFFWKGKLLRAKSSYDTSLA</sequence>
<name>A0A9W4GBN3_BLUGR</name>
<evidence type="ECO:0000259" key="7">
    <source>
        <dbReference type="PROSITE" id="PS50850"/>
    </source>
</evidence>
<feature type="transmembrane region" description="Helical" evidence="6">
    <location>
        <begin position="294"/>
        <end position="317"/>
    </location>
</feature>
<proteinExistence type="predicted"/>
<comment type="subcellular location">
    <subcellularLocation>
        <location evidence="1">Membrane</location>
        <topology evidence="1">Multi-pass membrane protein</topology>
    </subcellularLocation>
</comment>
<evidence type="ECO:0000313" key="8">
    <source>
        <dbReference type="EMBL" id="CAD6499704.1"/>
    </source>
</evidence>
<evidence type="ECO:0000313" key="9">
    <source>
        <dbReference type="Proteomes" id="UP000683417"/>
    </source>
</evidence>
<protein>
    <submittedName>
        <fullName evidence="8">BgTH12-03812</fullName>
    </submittedName>
</protein>